<sequence length="78" mass="8528">MEDNQITDPLEVIYSSQSNTDVIGAKNFLESEGIPTFMQNEIAGQLYGNIADIPKLLVKQTDFEKAHALLITGGYLPG</sequence>
<dbReference type="EMBL" id="FNQY01000007">
    <property type="protein sequence ID" value="SEA05354.1"/>
    <property type="molecule type" value="Genomic_DNA"/>
</dbReference>
<gene>
    <name evidence="2" type="ORF">SAMN05192529_10744</name>
</gene>
<dbReference type="InterPro" id="IPR018551">
    <property type="entry name" value="DUF2007"/>
</dbReference>
<name>A0A1H3Y3E0_9BACT</name>
<protein>
    <submittedName>
        <fullName evidence="2">Putative signal transducing protein</fullName>
    </submittedName>
</protein>
<accession>A0A1H3Y3E0</accession>
<evidence type="ECO:0000313" key="2">
    <source>
        <dbReference type="EMBL" id="SEA05354.1"/>
    </source>
</evidence>
<dbReference type="OrthoDB" id="8480302at2"/>
<dbReference type="Gene3D" id="3.30.70.790">
    <property type="entry name" value="UreE, C-terminal domain"/>
    <property type="match status" value="1"/>
</dbReference>
<proteinExistence type="predicted"/>
<reference evidence="2 3" key="1">
    <citation type="submission" date="2016-10" db="EMBL/GenBank/DDBJ databases">
        <authorList>
            <person name="de Groot N.N."/>
        </authorList>
    </citation>
    <scope>NUCLEOTIDE SEQUENCE [LARGE SCALE GENOMIC DNA]</scope>
    <source>
        <strain evidence="2 3">Vu-144</strain>
    </source>
</reference>
<keyword evidence="3" id="KW-1185">Reference proteome</keyword>
<dbReference type="AlphaFoldDB" id="A0A1H3Y3E0"/>
<organism evidence="2 3">
    <name type="scientific">Arachidicoccus rhizosphaerae</name>
    <dbReference type="NCBI Taxonomy" id="551991"/>
    <lineage>
        <taxon>Bacteria</taxon>
        <taxon>Pseudomonadati</taxon>
        <taxon>Bacteroidota</taxon>
        <taxon>Chitinophagia</taxon>
        <taxon>Chitinophagales</taxon>
        <taxon>Chitinophagaceae</taxon>
        <taxon>Arachidicoccus</taxon>
    </lineage>
</organism>
<dbReference type="Proteomes" id="UP000199041">
    <property type="component" value="Unassembled WGS sequence"/>
</dbReference>
<dbReference type="Pfam" id="PF09413">
    <property type="entry name" value="DUF2007"/>
    <property type="match status" value="1"/>
</dbReference>
<evidence type="ECO:0000259" key="1">
    <source>
        <dbReference type="Pfam" id="PF09413"/>
    </source>
</evidence>
<evidence type="ECO:0000313" key="3">
    <source>
        <dbReference type="Proteomes" id="UP000199041"/>
    </source>
</evidence>
<dbReference type="RefSeq" id="WP_091396022.1">
    <property type="nucleotide sequence ID" value="NZ_FNQY01000007.1"/>
</dbReference>
<feature type="domain" description="DUF2007" evidence="1">
    <location>
        <begin position="13"/>
        <end position="70"/>
    </location>
</feature>